<evidence type="ECO:0000256" key="1">
    <source>
        <dbReference type="SAM" id="SignalP"/>
    </source>
</evidence>
<dbReference type="Proteomes" id="UP001381174">
    <property type="component" value="Unassembled WGS sequence"/>
</dbReference>
<accession>A0ABU8JDD4</accession>
<comment type="caution">
    <text evidence="2">The sequence shown here is derived from an EMBL/GenBank/DDBJ whole genome shotgun (WGS) entry which is preliminary data.</text>
</comment>
<feature type="signal peptide" evidence="1">
    <location>
        <begin position="1"/>
        <end position="22"/>
    </location>
</feature>
<keyword evidence="3" id="KW-1185">Reference proteome</keyword>
<keyword evidence="1" id="KW-0732">Signal</keyword>
<reference evidence="2 3" key="1">
    <citation type="journal article" date="2014" name="Int. J. Syst. Evol. Microbiol.">
        <title>Fulvimonas yonginensis sp. nov., isolated from greenhouse soil, and emended description of the genus Fulvimonas.</title>
        <authorList>
            <person name="Ahn J.H."/>
            <person name="Kim S.J."/>
            <person name="Weon H.Y."/>
            <person name="Hong S.B."/>
            <person name="Seok S.J."/>
            <person name="Kwon S.W."/>
        </authorList>
    </citation>
    <scope>NUCLEOTIDE SEQUENCE [LARGE SCALE GENOMIC DNA]</scope>
    <source>
        <strain evidence="2 3">KACC 16952</strain>
    </source>
</reference>
<evidence type="ECO:0008006" key="4">
    <source>
        <dbReference type="Google" id="ProtNLM"/>
    </source>
</evidence>
<protein>
    <recommendedName>
        <fullName evidence="4">DUF4426 domain-containing protein</fullName>
    </recommendedName>
</protein>
<feature type="chain" id="PRO_5046041621" description="DUF4426 domain-containing protein" evidence="1">
    <location>
        <begin position="23"/>
        <end position="168"/>
    </location>
</feature>
<organism evidence="2 3">
    <name type="scientific">Fulvimonas yonginensis</name>
    <dbReference type="NCBI Taxonomy" id="1495200"/>
    <lineage>
        <taxon>Bacteria</taxon>
        <taxon>Pseudomonadati</taxon>
        <taxon>Pseudomonadota</taxon>
        <taxon>Gammaproteobacteria</taxon>
        <taxon>Lysobacterales</taxon>
        <taxon>Rhodanobacteraceae</taxon>
        <taxon>Fulvimonas</taxon>
    </lineage>
</organism>
<evidence type="ECO:0000313" key="2">
    <source>
        <dbReference type="EMBL" id="MEI7037204.1"/>
    </source>
</evidence>
<name>A0ABU8JDD4_9GAMM</name>
<dbReference type="EMBL" id="JBBBNY010000006">
    <property type="protein sequence ID" value="MEI7037204.1"/>
    <property type="molecule type" value="Genomic_DNA"/>
</dbReference>
<dbReference type="RefSeq" id="WP_336807832.1">
    <property type="nucleotide sequence ID" value="NZ_JBBBNY010000006.1"/>
</dbReference>
<proteinExistence type="predicted"/>
<sequence>MKHLINATTLALGLVAAGGASAAQDQTQATNLRDVTVYAVPGQYDTYVANLHTGYTLHALVGNTHRQYVQARQAADRSESARMSGVPVTHVAVAIDNASGPGVAKRIQLIDGARNTVSIVDVYCKRTMPSGGARCTLAPRLMQSGVESRPVASTQAVYPRVAEVDLRD</sequence>
<gene>
    <name evidence="2" type="ORF">WAT24_10590</name>
</gene>
<evidence type="ECO:0000313" key="3">
    <source>
        <dbReference type="Proteomes" id="UP001381174"/>
    </source>
</evidence>